<name>A0A4R2NWI6_RHOAD</name>
<gene>
    <name evidence="2" type="ORF">EV656_102407</name>
</gene>
<dbReference type="RefSeq" id="WP_132600497.1">
    <property type="nucleotide sequence ID" value="NZ_NRRP01000027.1"/>
</dbReference>
<accession>A0A4R2NWI6</accession>
<sequence length="592" mass="62603">MDDTTRTTLTGRIALGLTGLLAGVAMWLLVEVLPEAMVDQPRNYLFLTALAAAFFPAALALTGPLPLPRAPAAAFLLAAPLAALLSWASLRFDTVAGFLDTGHPQAAFALLAFLPLPFLIAGLGPRGRWGDYKTLFIQSWMIVVRFAAAWLFVGLVWGVLFLSNALLELVGIGVIEWLIERQEAPYLLSGLTLGVALAVVGELSDYVSPYLVLRLLRLLMPVVLLVVAVFLAALPFQGLSNLFGDFSATAILSAMAIGAATLISVTLDAEDSRRTPGGALCWACRAMALLLPALAALAGLALWQRVAQYGLSPDRIAAAAVVAVLLGYGLAYAASVLGGRGWAGRIRRANVAMAVVAMGVAAAFLTPLLNPQAIAAADQVARYRDGTTSAGALDLWSLAREWGRPGQAATERLAAMRDHPEAETMARRLAALDEAPNRYAFERESGPDDAAALKADLATRLPVRPKGATLPPGLLDSLRLWELQQISRACANRTAAGNPGCVAVLADLSGTRAGDEVLIVAHNTAGAPLVRAYFRNQNGAGFAMRSPDYLQGGDFYREADTAIDALIAGAYTLRPMPLNALDVAGRQLFFGR</sequence>
<feature type="transmembrane region" description="Helical" evidence="1">
    <location>
        <begin position="279"/>
        <end position="304"/>
    </location>
</feature>
<proteinExistence type="predicted"/>
<evidence type="ECO:0000313" key="2">
    <source>
        <dbReference type="EMBL" id="TCP26440.1"/>
    </source>
</evidence>
<feature type="transmembrane region" description="Helical" evidence="1">
    <location>
        <begin position="12"/>
        <end position="30"/>
    </location>
</feature>
<protein>
    <submittedName>
        <fullName evidence="2">Uncharacterized protein DUF4153</fullName>
    </submittedName>
</protein>
<comment type="caution">
    <text evidence="2">The sequence shown here is derived from an EMBL/GenBank/DDBJ whole genome shotgun (WGS) entry which is preliminary data.</text>
</comment>
<dbReference type="Proteomes" id="UP000295733">
    <property type="component" value="Unassembled WGS sequence"/>
</dbReference>
<dbReference type="InterPro" id="IPR025291">
    <property type="entry name" value="DUF4153"/>
</dbReference>
<evidence type="ECO:0000256" key="1">
    <source>
        <dbReference type="SAM" id="Phobius"/>
    </source>
</evidence>
<dbReference type="Pfam" id="PF13687">
    <property type="entry name" value="DUF4153"/>
    <property type="match status" value="1"/>
</dbReference>
<organism evidence="2 3">
    <name type="scientific">Rhodovulum adriaticum</name>
    <name type="common">Rhodopseudomonas adriatica</name>
    <dbReference type="NCBI Taxonomy" id="35804"/>
    <lineage>
        <taxon>Bacteria</taxon>
        <taxon>Pseudomonadati</taxon>
        <taxon>Pseudomonadota</taxon>
        <taxon>Alphaproteobacteria</taxon>
        <taxon>Rhodobacterales</taxon>
        <taxon>Paracoccaceae</taxon>
        <taxon>Rhodovulum</taxon>
    </lineage>
</organism>
<feature type="transmembrane region" description="Helical" evidence="1">
    <location>
        <begin position="73"/>
        <end position="90"/>
    </location>
</feature>
<feature type="transmembrane region" description="Helical" evidence="1">
    <location>
        <begin position="42"/>
        <end position="61"/>
    </location>
</feature>
<feature type="transmembrane region" description="Helical" evidence="1">
    <location>
        <begin position="102"/>
        <end position="121"/>
    </location>
</feature>
<feature type="transmembrane region" description="Helical" evidence="1">
    <location>
        <begin position="349"/>
        <end position="369"/>
    </location>
</feature>
<dbReference type="EMBL" id="SLXL01000002">
    <property type="protein sequence ID" value="TCP26440.1"/>
    <property type="molecule type" value="Genomic_DNA"/>
</dbReference>
<keyword evidence="1" id="KW-1133">Transmembrane helix</keyword>
<dbReference type="OrthoDB" id="7402611at2"/>
<keyword evidence="1" id="KW-0812">Transmembrane</keyword>
<evidence type="ECO:0000313" key="3">
    <source>
        <dbReference type="Proteomes" id="UP000295733"/>
    </source>
</evidence>
<feature type="transmembrane region" description="Helical" evidence="1">
    <location>
        <begin position="186"/>
        <end position="203"/>
    </location>
</feature>
<dbReference type="AlphaFoldDB" id="A0A4R2NWI6"/>
<feature type="transmembrane region" description="Helical" evidence="1">
    <location>
        <begin position="215"/>
        <end position="234"/>
    </location>
</feature>
<keyword evidence="1" id="KW-0472">Membrane</keyword>
<feature type="transmembrane region" description="Helical" evidence="1">
    <location>
        <begin position="142"/>
        <end position="166"/>
    </location>
</feature>
<feature type="transmembrane region" description="Helical" evidence="1">
    <location>
        <begin position="316"/>
        <end position="337"/>
    </location>
</feature>
<keyword evidence="3" id="KW-1185">Reference proteome</keyword>
<feature type="transmembrane region" description="Helical" evidence="1">
    <location>
        <begin position="246"/>
        <end position="267"/>
    </location>
</feature>
<reference evidence="2 3" key="1">
    <citation type="submission" date="2019-03" db="EMBL/GenBank/DDBJ databases">
        <title>Genomic Encyclopedia of Type Strains, Phase IV (KMG-IV): sequencing the most valuable type-strain genomes for metagenomic binning, comparative biology and taxonomic classification.</title>
        <authorList>
            <person name="Goeker M."/>
        </authorList>
    </citation>
    <scope>NUCLEOTIDE SEQUENCE [LARGE SCALE GENOMIC DNA]</scope>
    <source>
        <strain evidence="2 3">DSM 2781</strain>
    </source>
</reference>